<protein>
    <recommendedName>
        <fullName evidence="1">catechol O-methyltransferase</fullName>
        <ecNumber evidence="1">2.1.1.6</ecNumber>
    </recommendedName>
</protein>
<name>A0A507BGZ4_9PEZI</name>
<keyword evidence="4" id="KW-0949">S-adenosyl-L-methionine</keyword>
<dbReference type="InParanoid" id="A0A507BGZ4"/>
<dbReference type="EMBL" id="SKBQ01000018">
    <property type="protein sequence ID" value="TPX16271.1"/>
    <property type="molecule type" value="Genomic_DNA"/>
</dbReference>
<dbReference type="CDD" id="cd20305">
    <property type="entry name" value="cupin_OxDC_C"/>
    <property type="match status" value="1"/>
</dbReference>
<dbReference type="InterPro" id="IPR011051">
    <property type="entry name" value="RmlC_Cupin_sf"/>
</dbReference>
<comment type="similarity">
    <text evidence="6">Belongs to the class I-like SAM-binding methyltransferase superfamily. Cation-dependent O-methyltransferase family.</text>
</comment>
<evidence type="ECO:0000256" key="1">
    <source>
        <dbReference type="ARBA" id="ARBA00012880"/>
    </source>
</evidence>
<evidence type="ECO:0000256" key="6">
    <source>
        <dbReference type="ARBA" id="ARBA00023453"/>
    </source>
</evidence>
<proteinExistence type="inferred from homology"/>
<comment type="caution">
    <text evidence="9">The sequence shown here is derived from an EMBL/GenBank/DDBJ whole genome shotgun (WGS) entry which is preliminary data.</text>
</comment>
<evidence type="ECO:0000256" key="5">
    <source>
        <dbReference type="ARBA" id="ARBA00022939"/>
    </source>
</evidence>
<dbReference type="InterPro" id="IPR002935">
    <property type="entry name" value="SAM_O-MeTrfase"/>
</dbReference>
<dbReference type="GO" id="GO:0006584">
    <property type="term" value="P:catecholamine metabolic process"/>
    <property type="evidence" value="ECO:0007669"/>
    <property type="project" value="UniProtKB-KW"/>
</dbReference>
<keyword evidence="5" id="KW-0128">Catecholamine metabolism</keyword>
<dbReference type="OrthoDB" id="186626at2759"/>
<dbReference type="GO" id="GO:0032259">
    <property type="term" value="P:methylation"/>
    <property type="evidence" value="ECO:0007669"/>
    <property type="project" value="UniProtKB-KW"/>
</dbReference>
<dbReference type="GeneID" id="41971367"/>
<dbReference type="Pfam" id="PF01596">
    <property type="entry name" value="Methyltransf_3"/>
    <property type="match status" value="1"/>
</dbReference>
<keyword evidence="10" id="KW-1185">Reference proteome</keyword>
<feature type="domain" description="Cupin type-1" evidence="8">
    <location>
        <begin position="310"/>
        <end position="463"/>
    </location>
</feature>
<dbReference type="RefSeq" id="XP_030997982.1">
    <property type="nucleotide sequence ID" value="XM_031138273.1"/>
</dbReference>
<dbReference type="EC" id="2.1.1.6" evidence="1"/>
<dbReference type="Gene3D" id="2.60.120.10">
    <property type="entry name" value="Jelly Rolls"/>
    <property type="match status" value="1"/>
</dbReference>
<evidence type="ECO:0000256" key="2">
    <source>
        <dbReference type="ARBA" id="ARBA00022603"/>
    </source>
</evidence>
<dbReference type="Pfam" id="PF00190">
    <property type="entry name" value="Cupin_1"/>
    <property type="match status" value="1"/>
</dbReference>
<dbReference type="InterPro" id="IPR029063">
    <property type="entry name" value="SAM-dependent_MTases_sf"/>
</dbReference>
<dbReference type="SUPFAM" id="SSF51182">
    <property type="entry name" value="RmlC-like cupins"/>
    <property type="match status" value="1"/>
</dbReference>
<dbReference type="PROSITE" id="PS51682">
    <property type="entry name" value="SAM_OMT_I"/>
    <property type="match status" value="1"/>
</dbReference>
<accession>A0A507BGZ4</accession>
<organism evidence="9 10">
    <name type="scientific">Thyridium curvatum</name>
    <dbReference type="NCBI Taxonomy" id="1093900"/>
    <lineage>
        <taxon>Eukaryota</taxon>
        <taxon>Fungi</taxon>
        <taxon>Dikarya</taxon>
        <taxon>Ascomycota</taxon>
        <taxon>Pezizomycotina</taxon>
        <taxon>Sordariomycetes</taxon>
        <taxon>Sordariomycetidae</taxon>
        <taxon>Thyridiales</taxon>
        <taxon>Thyridiaceae</taxon>
        <taxon>Thyridium</taxon>
    </lineage>
</organism>
<dbReference type="STRING" id="1093900.A0A507BGZ4"/>
<dbReference type="SUPFAM" id="SSF53335">
    <property type="entry name" value="S-adenosyl-L-methionine-dependent methyltransferases"/>
    <property type="match status" value="1"/>
</dbReference>
<keyword evidence="2" id="KW-0489">Methyltransferase</keyword>
<evidence type="ECO:0000313" key="9">
    <source>
        <dbReference type="EMBL" id="TPX16271.1"/>
    </source>
</evidence>
<evidence type="ECO:0000313" key="10">
    <source>
        <dbReference type="Proteomes" id="UP000319257"/>
    </source>
</evidence>
<dbReference type="AlphaFoldDB" id="A0A507BGZ4"/>
<evidence type="ECO:0000256" key="7">
    <source>
        <dbReference type="SAM" id="MobiDB-lite"/>
    </source>
</evidence>
<evidence type="ECO:0000259" key="8">
    <source>
        <dbReference type="SMART" id="SM00835"/>
    </source>
</evidence>
<dbReference type="Proteomes" id="UP000319257">
    <property type="component" value="Unassembled WGS sequence"/>
</dbReference>
<sequence length="474" mass="52836">MGEESFQGMAYQPQEDVYFDDGREMELLHFIYGHPELEKMRGSPQHVLDAIDEFGRTKKYLMNIGEYKAKTITQLIRDEKPRVMVELGGYVGYSAIAFGAALREAGGTQFYSLERNPEFGAVISSLVNLAGLSDIVKVEIGGSSASLKRLHRNGTLKRIDLLFLDHWKPSYTTDLKLCEELRLVGPGSVYAADNAPAVVKPGNPPYLAYVRATVSEKRASFKNVMKADLEHFGDGTKYQYKSREGEEVLEKEAHGNPNLRSSQPSVTAKLFKSTSKARINGIWHIIELNACAGAKKTRAHLGTNAQPFSSSLRHAPEKVPGAGGEFRKIDSTNFPISKTIAATFVTLKPGGLRELHWHPNAEEWLYFHKGQARATVFIGNTAARTFDFSAGDTAAFPDNSGHRDDPNPRNRHYIENTSETEDLVWVEIYKSDRVADIPLTQWLALTPPDLVAQTLKVPIDFVEKLNREKQVLIA</sequence>
<dbReference type="InterPro" id="IPR014710">
    <property type="entry name" value="RmlC-like_jellyroll"/>
</dbReference>
<keyword evidence="3" id="KW-0808">Transferase</keyword>
<dbReference type="GO" id="GO:0008171">
    <property type="term" value="F:O-methyltransferase activity"/>
    <property type="evidence" value="ECO:0007669"/>
    <property type="project" value="InterPro"/>
</dbReference>
<feature type="region of interest" description="Disordered" evidence="7">
    <location>
        <begin position="244"/>
        <end position="266"/>
    </location>
</feature>
<evidence type="ECO:0000256" key="4">
    <source>
        <dbReference type="ARBA" id="ARBA00022691"/>
    </source>
</evidence>
<dbReference type="PANTHER" id="PTHR43836:SF2">
    <property type="entry name" value="CATECHOL O-METHYLTRANSFERASE 1-RELATED"/>
    <property type="match status" value="1"/>
</dbReference>
<dbReference type="Gene3D" id="3.40.50.150">
    <property type="entry name" value="Vaccinia Virus protein VP39"/>
    <property type="match status" value="1"/>
</dbReference>
<dbReference type="SMART" id="SM00835">
    <property type="entry name" value="Cupin_1"/>
    <property type="match status" value="1"/>
</dbReference>
<evidence type="ECO:0000256" key="3">
    <source>
        <dbReference type="ARBA" id="ARBA00022679"/>
    </source>
</evidence>
<dbReference type="InterPro" id="IPR006045">
    <property type="entry name" value="Cupin_1"/>
</dbReference>
<reference evidence="9 10" key="1">
    <citation type="submission" date="2019-06" db="EMBL/GenBank/DDBJ databases">
        <title>Draft genome sequence of the filamentous fungus Phialemoniopsis curvata isolated from diesel fuel.</title>
        <authorList>
            <person name="Varaljay V.A."/>
            <person name="Lyon W.J."/>
            <person name="Crouch A.L."/>
            <person name="Drake C.E."/>
            <person name="Hollomon J.M."/>
            <person name="Nadeau L.J."/>
            <person name="Nunn H.S."/>
            <person name="Stevenson B.S."/>
            <person name="Bojanowski C.L."/>
            <person name="Crookes-Goodson W.J."/>
        </authorList>
    </citation>
    <scope>NUCLEOTIDE SEQUENCE [LARGE SCALE GENOMIC DNA]</scope>
    <source>
        <strain evidence="9 10">D216</strain>
    </source>
</reference>
<gene>
    <name evidence="9" type="ORF">E0L32_003920</name>
</gene>
<feature type="compositionally biased region" description="Basic and acidic residues" evidence="7">
    <location>
        <begin position="244"/>
        <end position="254"/>
    </location>
</feature>
<dbReference type="PANTHER" id="PTHR43836">
    <property type="entry name" value="CATECHOL O-METHYLTRANSFERASE 1-RELATED"/>
    <property type="match status" value="1"/>
</dbReference>